<dbReference type="Proteomes" id="UP000663828">
    <property type="component" value="Unassembled WGS sequence"/>
</dbReference>
<keyword evidence="3" id="KW-1185">Reference proteome</keyword>
<feature type="domain" description="DDE-1" evidence="1">
    <location>
        <begin position="53"/>
        <end position="114"/>
    </location>
</feature>
<feature type="domain" description="DDE-1" evidence="1">
    <location>
        <begin position="2"/>
        <end position="50"/>
    </location>
</feature>
<sequence length="280" mass="31990">MKKLPVSWYSNRSAWMTSKIFTDWLEDLDLMMRKKKRHILLFLDNAPVHPPDPMDQGIIRAFKAHYRRNLVKYIIARAGVVTTAEDISITALDAVYWIDSAWAAITETTVRNTFKSAGFEKPFAINDIDIQQISIANEVTSAVDKSIEELDRILVRLSVGGRSITAIDYVCIDDNTPSFNESDDSTDKLLTIHGIINDDFDNKEDQLNDDLPSEESPTLSECLELVRRLRLFSITQQPELHSFIIQLESKLTDALLDSNMSKQRSILEYFRCSTDRAVIK</sequence>
<reference evidence="2" key="1">
    <citation type="submission" date="2021-02" db="EMBL/GenBank/DDBJ databases">
        <authorList>
            <person name="Nowell W R."/>
        </authorList>
    </citation>
    <scope>NUCLEOTIDE SEQUENCE</scope>
</reference>
<dbReference type="PANTHER" id="PTHR19303">
    <property type="entry name" value="TRANSPOSON"/>
    <property type="match status" value="1"/>
</dbReference>
<comment type="caution">
    <text evidence="2">The sequence shown here is derived from an EMBL/GenBank/DDBJ whole genome shotgun (WGS) entry which is preliminary data.</text>
</comment>
<evidence type="ECO:0000313" key="2">
    <source>
        <dbReference type="EMBL" id="CAF1628366.1"/>
    </source>
</evidence>
<dbReference type="InterPro" id="IPR050863">
    <property type="entry name" value="CenT-Element_Derived"/>
</dbReference>
<dbReference type="GO" id="GO:0003677">
    <property type="term" value="F:DNA binding"/>
    <property type="evidence" value="ECO:0007669"/>
    <property type="project" value="TreeGrafter"/>
</dbReference>
<proteinExistence type="predicted"/>
<evidence type="ECO:0000313" key="3">
    <source>
        <dbReference type="Proteomes" id="UP000663828"/>
    </source>
</evidence>
<evidence type="ECO:0000259" key="1">
    <source>
        <dbReference type="Pfam" id="PF03184"/>
    </source>
</evidence>
<dbReference type="GO" id="GO:0005634">
    <property type="term" value="C:nucleus"/>
    <property type="evidence" value="ECO:0007669"/>
    <property type="project" value="TreeGrafter"/>
</dbReference>
<gene>
    <name evidence="2" type="ORF">XAT740_LOCUS51225</name>
</gene>
<organism evidence="2 3">
    <name type="scientific">Adineta ricciae</name>
    <name type="common">Rotifer</name>
    <dbReference type="NCBI Taxonomy" id="249248"/>
    <lineage>
        <taxon>Eukaryota</taxon>
        <taxon>Metazoa</taxon>
        <taxon>Spiralia</taxon>
        <taxon>Gnathifera</taxon>
        <taxon>Rotifera</taxon>
        <taxon>Eurotatoria</taxon>
        <taxon>Bdelloidea</taxon>
        <taxon>Adinetida</taxon>
        <taxon>Adinetidae</taxon>
        <taxon>Adineta</taxon>
    </lineage>
</organism>
<dbReference type="AlphaFoldDB" id="A0A816CVU3"/>
<dbReference type="Pfam" id="PF03184">
    <property type="entry name" value="DDE_1"/>
    <property type="match status" value="2"/>
</dbReference>
<dbReference type="EMBL" id="CAJNOR010008085">
    <property type="protein sequence ID" value="CAF1628366.1"/>
    <property type="molecule type" value="Genomic_DNA"/>
</dbReference>
<name>A0A816CVU3_ADIRI</name>
<dbReference type="InterPro" id="IPR004875">
    <property type="entry name" value="DDE_SF_endonuclease_dom"/>
</dbReference>
<dbReference type="PANTHER" id="PTHR19303:SF73">
    <property type="entry name" value="PROTEIN PDC2"/>
    <property type="match status" value="1"/>
</dbReference>
<protein>
    <recommendedName>
        <fullName evidence="1">DDE-1 domain-containing protein</fullName>
    </recommendedName>
</protein>
<accession>A0A816CVU3</accession>